<keyword evidence="4 8" id="KW-0808">Transferase</keyword>
<evidence type="ECO:0000256" key="2">
    <source>
        <dbReference type="ARBA" id="ARBA00011900"/>
    </source>
</evidence>
<sequence>MDSISIKENKAKIQLNKDKNSYYNDENIDRQIKNISVKPFLKWAGGKGQLLKEIEKIYPFDDNEIKKYAEPFVGGGAVFFDILNKYDLESIYISDINYDLINTYKVIKNNKYELIELLKIIELEFLPKDTQHRKEYYLDKRQRFNDLKLDMNDKDNITKAAYLIFLNKTCFNGLYRVNSKGLFNVPMGSYKNPLICDQENIFAISEKLKNVKILCADFKESESFIDKNTFVYFDPPYRPITNTSSFTAYTSSSFNDDRQIELAKFAKKMNERGAKILLSNSDPKNTDDKDNFFDDIYSDFKIRRVQAKRMINSNGKGRGNVNELLISNF</sequence>
<dbReference type="GO" id="GO:0009007">
    <property type="term" value="F:site-specific DNA-methyltransferase (adenine-specific) activity"/>
    <property type="evidence" value="ECO:0007669"/>
    <property type="project" value="UniProtKB-UniRule"/>
</dbReference>
<dbReference type="NCBIfam" id="TIGR00571">
    <property type="entry name" value="dam"/>
    <property type="match status" value="1"/>
</dbReference>
<dbReference type="eggNOG" id="COG0338">
    <property type="taxonomic scope" value="Bacteria"/>
</dbReference>
<dbReference type="InterPro" id="IPR023095">
    <property type="entry name" value="Ade_MeTrfase_dom_2"/>
</dbReference>
<dbReference type="Proteomes" id="UP000005711">
    <property type="component" value="Unassembled WGS sequence"/>
</dbReference>
<dbReference type="RefSeq" id="WP_004825541.1">
    <property type="nucleotide sequence ID" value="NZ_ADDO01000057.1"/>
</dbReference>
<gene>
    <name evidence="9" type="primary">dam</name>
    <name evidence="9" type="ORF">HMPREF0628_0468</name>
</gene>
<feature type="binding site" evidence="7">
    <location>
        <position position="47"/>
    </location>
    <ligand>
        <name>S-adenosyl-L-methionine</name>
        <dbReference type="ChEBI" id="CHEBI:59789"/>
    </ligand>
</feature>
<comment type="caution">
    <text evidence="9">The sequence shown here is derived from an EMBL/GenBank/DDBJ whole genome shotgun (WGS) entry which is preliminary data.</text>
</comment>
<accession>D1VUG7</accession>
<dbReference type="Gene3D" id="1.10.1020.10">
    <property type="entry name" value="Adenine-specific Methyltransferase, Domain 2"/>
    <property type="match status" value="1"/>
</dbReference>
<dbReference type="InterPro" id="IPR029063">
    <property type="entry name" value="SAM-dependent_MTases_sf"/>
</dbReference>
<keyword evidence="5 8" id="KW-0949">S-adenosyl-L-methionine</keyword>
<evidence type="ECO:0000256" key="4">
    <source>
        <dbReference type="ARBA" id="ARBA00022679"/>
    </source>
</evidence>
<comment type="catalytic activity">
    <reaction evidence="6 8">
        <text>a 2'-deoxyadenosine in DNA + S-adenosyl-L-methionine = an N(6)-methyl-2'-deoxyadenosine in DNA + S-adenosyl-L-homocysteine + H(+)</text>
        <dbReference type="Rhea" id="RHEA:15197"/>
        <dbReference type="Rhea" id="RHEA-COMP:12418"/>
        <dbReference type="Rhea" id="RHEA-COMP:12419"/>
        <dbReference type="ChEBI" id="CHEBI:15378"/>
        <dbReference type="ChEBI" id="CHEBI:57856"/>
        <dbReference type="ChEBI" id="CHEBI:59789"/>
        <dbReference type="ChEBI" id="CHEBI:90615"/>
        <dbReference type="ChEBI" id="CHEBI:90616"/>
        <dbReference type="EC" id="2.1.1.72"/>
    </reaction>
</comment>
<evidence type="ECO:0000313" key="10">
    <source>
        <dbReference type="Proteomes" id="UP000005711"/>
    </source>
</evidence>
<feature type="binding site" evidence="7">
    <location>
        <position position="234"/>
    </location>
    <ligand>
        <name>S-adenosyl-L-methionine</name>
        <dbReference type="ChEBI" id="CHEBI:59789"/>
    </ligand>
</feature>
<dbReference type="AlphaFoldDB" id="D1VUG7"/>
<evidence type="ECO:0000256" key="3">
    <source>
        <dbReference type="ARBA" id="ARBA00022603"/>
    </source>
</evidence>
<dbReference type="PRINTS" id="PR00505">
    <property type="entry name" value="D12N6MTFRASE"/>
</dbReference>
<evidence type="ECO:0000256" key="1">
    <source>
        <dbReference type="ARBA" id="ARBA00006594"/>
    </source>
</evidence>
<evidence type="ECO:0000256" key="7">
    <source>
        <dbReference type="PIRSR" id="PIRSR000398-1"/>
    </source>
</evidence>
<dbReference type="EMBL" id="ADDO01000057">
    <property type="protein sequence ID" value="EFA89799.1"/>
    <property type="molecule type" value="Genomic_DNA"/>
</dbReference>
<name>D1VUG7_9FIRM</name>
<dbReference type="PANTHER" id="PTHR30481:SF3">
    <property type="entry name" value="DNA ADENINE METHYLASE"/>
    <property type="match status" value="1"/>
</dbReference>
<protein>
    <recommendedName>
        <fullName evidence="2 8">Site-specific DNA-methyltransferase (adenine-specific)</fullName>
        <ecNumber evidence="2 8">2.1.1.72</ecNumber>
    </recommendedName>
</protein>
<evidence type="ECO:0000256" key="5">
    <source>
        <dbReference type="ARBA" id="ARBA00022691"/>
    </source>
</evidence>
<dbReference type="PROSITE" id="PS00092">
    <property type="entry name" value="N6_MTASE"/>
    <property type="match status" value="1"/>
</dbReference>
<dbReference type="GO" id="GO:0006298">
    <property type="term" value="P:mismatch repair"/>
    <property type="evidence" value="ECO:0007669"/>
    <property type="project" value="TreeGrafter"/>
</dbReference>
<dbReference type="PIRSF" id="PIRSF000398">
    <property type="entry name" value="M_m6A_EcoRV"/>
    <property type="match status" value="1"/>
</dbReference>
<dbReference type="Gene3D" id="3.40.50.150">
    <property type="entry name" value="Vaccinia Virus protein VP39"/>
    <property type="match status" value="1"/>
</dbReference>
<dbReference type="SUPFAM" id="SSF53335">
    <property type="entry name" value="S-adenosyl-L-methionine-dependent methyltransferases"/>
    <property type="match status" value="1"/>
</dbReference>
<evidence type="ECO:0000256" key="8">
    <source>
        <dbReference type="RuleBase" id="RU361257"/>
    </source>
</evidence>
<dbReference type="PANTHER" id="PTHR30481">
    <property type="entry name" value="DNA ADENINE METHYLASE"/>
    <property type="match status" value="1"/>
</dbReference>
<dbReference type="InterPro" id="IPR012327">
    <property type="entry name" value="MeTrfase_D12"/>
</dbReference>
<dbReference type="InterPro" id="IPR012263">
    <property type="entry name" value="M_m6A_EcoRV"/>
</dbReference>
<dbReference type="GO" id="GO:0043565">
    <property type="term" value="F:sequence-specific DNA binding"/>
    <property type="evidence" value="ECO:0007669"/>
    <property type="project" value="TreeGrafter"/>
</dbReference>
<proteinExistence type="inferred from homology"/>
<dbReference type="InterPro" id="IPR002052">
    <property type="entry name" value="DNA_methylase_N6_adenine_CS"/>
</dbReference>
<dbReference type="GO" id="GO:0032259">
    <property type="term" value="P:methylation"/>
    <property type="evidence" value="ECO:0007669"/>
    <property type="project" value="UniProtKB-KW"/>
</dbReference>
<evidence type="ECO:0000256" key="6">
    <source>
        <dbReference type="ARBA" id="ARBA00047942"/>
    </source>
</evidence>
<organism evidence="9 10">
    <name type="scientific">Peptoniphilus lacrimalis 315-B</name>
    <dbReference type="NCBI Taxonomy" id="596330"/>
    <lineage>
        <taxon>Bacteria</taxon>
        <taxon>Bacillati</taxon>
        <taxon>Bacillota</taxon>
        <taxon>Tissierellia</taxon>
        <taxon>Tissierellales</taxon>
        <taxon>Peptoniphilaceae</taxon>
        <taxon>Peptoniphilus</taxon>
    </lineage>
</organism>
<keyword evidence="10" id="KW-1185">Reference proteome</keyword>
<dbReference type="GO" id="GO:0009307">
    <property type="term" value="P:DNA restriction-modification system"/>
    <property type="evidence" value="ECO:0007669"/>
    <property type="project" value="InterPro"/>
</dbReference>
<comment type="similarity">
    <text evidence="1 8">Belongs to the N(4)/N(6)-methyltransferase family.</text>
</comment>
<dbReference type="EC" id="2.1.1.72" evidence="2 8"/>
<dbReference type="Pfam" id="PF02086">
    <property type="entry name" value="MethyltransfD12"/>
    <property type="match status" value="1"/>
</dbReference>
<evidence type="ECO:0000313" key="9">
    <source>
        <dbReference type="EMBL" id="EFA89799.1"/>
    </source>
</evidence>
<reference evidence="9 10" key="1">
    <citation type="submission" date="2009-12" db="EMBL/GenBank/DDBJ databases">
        <title>Genome Sequence of Peptoniphilus lacrimalis 315-B.</title>
        <authorList>
            <person name="Durkin A.S."/>
            <person name="Madupu R."/>
            <person name="Torralba M."/>
            <person name="Methe B."/>
            <person name="Sutton G."/>
            <person name="Strausberg R.L."/>
            <person name="Nelson K.E."/>
        </authorList>
    </citation>
    <scope>NUCLEOTIDE SEQUENCE [LARGE SCALE GENOMIC DNA]</scope>
    <source>
        <strain evidence="9 10">315-B</strain>
    </source>
</reference>
<feature type="binding site" evidence="7">
    <location>
        <position position="43"/>
    </location>
    <ligand>
        <name>S-adenosyl-L-methionine</name>
        <dbReference type="ChEBI" id="CHEBI:59789"/>
    </ligand>
</feature>
<keyword evidence="3 8" id="KW-0489">Methyltransferase</keyword>
<feature type="binding site" evidence="7">
    <location>
        <position position="95"/>
    </location>
    <ligand>
        <name>S-adenosyl-L-methionine</name>
        <dbReference type="ChEBI" id="CHEBI:59789"/>
    </ligand>
</feature>
<dbReference type="GO" id="GO:1904047">
    <property type="term" value="F:S-adenosyl-L-methionine binding"/>
    <property type="evidence" value="ECO:0007669"/>
    <property type="project" value="TreeGrafter"/>
</dbReference>